<dbReference type="RefSeq" id="XP_001804177.1">
    <property type="nucleotide sequence ID" value="XM_001804125.1"/>
</dbReference>
<evidence type="ECO:0000313" key="1">
    <source>
        <dbReference type="EMBL" id="EAT78602.1"/>
    </source>
</evidence>
<organism evidence="1 2">
    <name type="scientific">Phaeosphaeria nodorum (strain SN15 / ATCC MYA-4574 / FGSC 10173)</name>
    <name type="common">Glume blotch fungus</name>
    <name type="synonym">Parastagonospora nodorum</name>
    <dbReference type="NCBI Taxonomy" id="321614"/>
    <lineage>
        <taxon>Eukaryota</taxon>
        <taxon>Fungi</taxon>
        <taxon>Dikarya</taxon>
        <taxon>Ascomycota</taxon>
        <taxon>Pezizomycotina</taxon>
        <taxon>Dothideomycetes</taxon>
        <taxon>Pleosporomycetidae</taxon>
        <taxon>Pleosporales</taxon>
        <taxon>Pleosporineae</taxon>
        <taxon>Phaeosphaeriaceae</taxon>
        <taxon>Parastagonospora</taxon>
    </lineage>
</organism>
<sequence length="59" mass="6621">MIVLQSLYYTGIQQVPEGCKCHQDSLAHATIDYIIREFITGSIHALRGLQMMRNALPSS</sequence>
<reference evidence="2" key="1">
    <citation type="journal article" date="2007" name="Plant Cell">
        <title>Dothideomycete-plant interactions illuminated by genome sequencing and EST analysis of the wheat pathogen Stagonospora nodorum.</title>
        <authorList>
            <person name="Hane J.K."/>
            <person name="Lowe R.G."/>
            <person name="Solomon P.S."/>
            <person name="Tan K.C."/>
            <person name="Schoch C.L."/>
            <person name="Spatafora J.W."/>
            <person name="Crous P.W."/>
            <person name="Kodira C."/>
            <person name="Birren B.W."/>
            <person name="Galagan J.E."/>
            <person name="Torriani S.F."/>
            <person name="McDonald B.A."/>
            <person name="Oliver R.P."/>
        </authorList>
    </citation>
    <scope>NUCLEOTIDE SEQUENCE [LARGE SCALE GENOMIC DNA]</scope>
    <source>
        <strain evidence="2">SN15 / ATCC MYA-4574 / FGSC 10173</strain>
    </source>
</reference>
<gene>
    <name evidence="1" type="ORF">SNOG_13977</name>
</gene>
<dbReference type="KEGG" id="pno:SNOG_13977"/>
<evidence type="ECO:0000313" key="2">
    <source>
        <dbReference type="Proteomes" id="UP000001055"/>
    </source>
</evidence>
<dbReference type="InParanoid" id="Q0U2V9"/>
<name>Q0U2V9_PHANO</name>
<dbReference type="GeneID" id="5981100"/>
<protein>
    <submittedName>
        <fullName evidence="1">Uncharacterized protein</fullName>
    </submittedName>
</protein>
<accession>Q0U2V9</accession>
<proteinExistence type="predicted"/>
<dbReference type="Proteomes" id="UP000001055">
    <property type="component" value="Unassembled WGS sequence"/>
</dbReference>
<dbReference type="EMBL" id="CH445353">
    <property type="protein sequence ID" value="EAT78602.1"/>
    <property type="molecule type" value="Genomic_DNA"/>
</dbReference>
<dbReference type="AlphaFoldDB" id="Q0U2V9"/>